<reference evidence="4 5" key="1">
    <citation type="submission" date="2018-05" db="EMBL/GenBank/DDBJ databases">
        <title>A metagenomic window into the 2 km-deep terrestrial subsurface aquifer revealed taxonomically and functionally diverse microbial community comprising novel uncultured bacterial lineages.</title>
        <authorList>
            <person name="Kadnikov V.V."/>
            <person name="Mardanov A.V."/>
            <person name="Beletsky A.V."/>
            <person name="Banks D."/>
            <person name="Pimenov N.V."/>
            <person name="Frank Y.A."/>
            <person name="Karnachuk O.V."/>
            <person name="Ravin N.V."/>
        </authorList>
    </citation>
    <scope>NUCLEOTIDE SEQUENCE [LARGE SCALE GENOMIC DNA]</scope>
    <source>
        <strain evidence="4">BY5</strain>
    </source>
</reference>
<dbReference type="Gene3D" id="3.40.1190.20">
    <property type="match status" value="1"/>
</dbReference>
<keyword evidence="1" id="KW-0808">Transferase</keyword>
<evidence type="ECO:0000259" key="3">
    <source>
        <dbReference type="Pfam" id="PF00294"/>
    </source>
</evidence>
<gene>
    <name evidence="4" type="ORF">OZSIB_2806</name>
</gene>
<dbReference type="GO" id="GO:0005829">
    <property type="term" value="C:cytosol"/>
    <property type="evidence" value="ECO:0007669"/>
    <property type="project" value="TreeGrafter"/>
</dbReference>
<keyword evidence="2 4" id="KW-0418">Kinase</keyword>
<dbReference type="InterPro" id="IPR029056">
    <property type="entry name" value="Ribokinase-like"/>
</dbReference>
<evidence type="ECO:0000256" key="1">
    <source>
        <dbReference type="ARBA" id="ARBA00022679"/>
    </source>
</evidence>
<organism evidence="4 5">
    <name type="scientific">Candidatus Ozemobacter sibiricus</name>
    <dbReference type="NCBI Taxonomy" id="2268124"/>
    <lineage>
        <taxon>Bacteria</taxon>
        <taxon>Candidatus Ozemobacteria</taxon>
        <taxon>Candidatus Ozemobacterales</taxon>
        <taxon>Candidatus Ozemobacteraceae</taxon>
        <taxon>Candidatus Ozemobacter</taxon>
    </lineage>
</organism>
<name>A0A367ZS22_9BACT</name>
<dbReference type="Pfam" id="PF00294">
    <property type="entry name" value="PfkB"/>
    <property type="match status" value="1"/>
</dbReference>
<comment type="caution">
    <text evidence="4">The sequence shown here is derived from an EMBL/GenBank/DDBJ whole genome shotgun (WGS) entry which is preliminary data.</text>
</comment>
<dbReference type="EMBL" id="QOQW01000004">
    <property type="protein sequence ID" value="RCK80918.1"/>
    <property type="molecule type" value="Genomic_DNA"/>
</dbReference>
<evidence type="ECO:0000256" key="2">
    <source>
        <dbReference type="ARBA" id="ARBA00022777"/>
    </source>
</evidence>
<proteinExistence type="predicted"/>
<evidence type="ECO:0000313" key="4">
    <source>
        <dbReference type="EMBL" id="RCK80918.1"/>
    </source>
</evidence>
<feature type="domain" description="Carbohydrate kinase PfkB" evidence="3">
    <location>
        <begin position="14"/>
        <end position="277"/>
    </location>
</feature>
<dbReference type="PANTHER" id="PTHR10584">
    <property type="entry name" value="SUGAR KINASE"/>
    <property type="match status" value="1"/>
</dbReference>
<evidence type="ECO:0000313" key="5">
    <source>
        <dbReference type="Proteomes" id="UP000252355"/>
    </source>
</evidence>
<accession>A0A367ZS22</accession>
<dbReference type="PROSITE" id="PS00584">
    <property type="entry name" value="PFKB_KINASES_2"/>
    <property type="match status" value="1"/>
</dbReference>
<dbReference type="InterPro" id="IPR011611">
    <property type="entry name" value="PfkB_dom"/>
</dbReference>
<dbReference type="SUPFAM" id="SSF53613">
    <property type="entry name" value="Ribokinase-like"/>
    <property type="match status" value="1"/>
</dbReference>
<dbReference type="Proteomes" id="UP000252355">
    <property type="component" value="Unassembled WGS sequence"/>
</dbReference>
<protein>
    <submittedName>
        <fullName evidence="4">Ribokinase</fullName>
    </submittedName>
</protein>
<sequence>MTVKMIVVGSVAYDTLKTPKGTRERALGGSATYFATVASYFTKVGLVGVAGEDFEAAHINFLKKHGVDLAGFEQVPGQTFHWSGSYGEDFGDATTHSTCLNVFESFDPKLPPAYQQVEFLFLANIHPALQMKVIQRVKKPRLIGLDTMNFWITSALPALKKVLKKVDVLFLNHQEALMLSGEKKLNSAVPALLKMGPQRLVIKMGELGALTATARTRFFTPAFPLSSITDPTGAGDSFAGGFMGTLARTGDLTENGFRRAMLYGSAMGAFTCEKFSLDTYKTLTRAKIEARFKALKAMLKVV</sequence>
<dbReference type="InterPro" id="IPR002173">
    <property type="entry name" value="Carboh/pur_kinase_PfkB_CS"/>
</dbReference>
<dbReference type="AlphaFoldDB" id="A0A367ZS22"/>
<dbReference type="PANTHER" id="PTHR10584:SF166">
    <property type="entry name" value="RIBOKINASE"/>
    <property type="match status" value="1"/>
</dbReference>
<dbReference type="GO" id="GO:0016301">
    <property type="term" value="F:kinase activity"/>
    <property type="evidence" value="ECO:0007669"/>
    <property type="project" value="UniProtKB-KW"/>
</dbReference>